<name>A0A1Y8Z4Q9_9ORYZ</name>
<evidence type="ECO:0000313" key="1">
    <source>
        <dbReference type="EnsemblPlants" id="OGLUM08G15870.4"/>
    </source>
</evidence>
<dbReference type="Gramene" id="OGLUM08G15870.4">
    <property type="protein sequence ID" value="OGLUM08G15870.4"/>
    <property type="gene ID" value="OGLUM08G15870"/>
</dbReference>
<organism evidence="1">
    <name type="scientific">Oryza glumipatula</name>
    <dbReference type="NCBI Taxonomy" id="40148"/>
    <lineage>
        <taxon>Eukaryota</taxon>
        <taxon>Viridiplantae</taxon>
        <taxon>Streptophyta</taxon>
        <taxon>Embryophyta</taxon>
        <taxon>Tracheophyta</taxon>
        <taxon>Spermatophyta</taxon>
        <taxon>Magnoliopsida</taxon>
        <taxon>Liliopsida</taxon>
        <taxon>Poales</taxon>
        <taxon>Poaceae</taxon>
        <taxon>BOP clade</taxon>
        <taxon>Oryzoideae</taxon>
        <taxon>Oryzeae</taxon>
        <taxon>Oryzinae</taxon>
        <taxon>Oryza</taxon>
    </lineage>
</organism>
<protein>
    <submittedName>
        <fullName evidence="1">Uncharacterized protein</fullName>
    </submittedName>
</protein>
<dbReference type="Proteomes" id="UP000026961">
    <property type="component" value="Chromosome 8"/>
</dbReference>
<reference evidence="1" key="2">
    <citation type="submission" date="2018-05" db="EMBL/GenBank/DDBJ databases">
        <title>OgluRS3 (Oryza glumaepatula Reference Sequence Version 3).</title>
        <authorList>
            <person name="Zhang J."/>
            <person name="Kudrna D."/>
            <person name="Lee S."/>
            <person name="Talag J."/>
            <person name="Welchert J."/>
            <person name="Wing R.A."/>
        </authorList>
    </citation>
    <scope>NUCLEOTIDE SEQUENCE [LARGE SCALE GENOMIC DNA]</scope>
</reference>
<accession>A0A1Y8Z4Q9</accession>
<proteinExistence type="predicted"/>
<dbReference type="EnsemblPlants" id="OGLUM08G15870.4">
    <property type="protein sequence ID" value="OGLUM08G15870.4"/>
    <property type="gene ID" value="OGLUM08G15870"/>
</dbReference>
<keyword evidence="2" id="KW-1185">Reference proteome</keyword>
<evidence type="ECO:0000313" key="2">
    <source>
        <dbReference type="Proteomes" id="UP000026961"/>
    </source>
</evidence>
<reference evidence="1" key="1">
    <citation type="submission" date="2017-06" db="UniProtKB">
        <authorList>
            <consortium name="EnsemblPlants"/>
        </authorList>
    </citation>
    <scope>IDENTIFICATION</scope>
</reference>
<sequence>MMHVEKH</sequence>